<reference evidence="1" key="1">
    <citation type="submission" date="2018-05" db="EMBL/GenBank/DDBJ databases">
        <authorList>
            <person name="Lanie J.A."/>
            <person name="Ng W.-L."/>
            <person name="Kazmierczak K.M."/>
            <person name="Andrzejewski T.M."/>
            <person name="Davidsen T.M."/>
            <person name="Wayne K.J."/>
            <person name="Tettelin H."/>
            <person name="Glass J.I."/>
            <person name="Rusch D."/>
            <person name="Podicherti R."/>
            <person name="Tsui H.-C.T."/>
            <person name="Winkler M.E."/>
        </authorList>
    </citation>
    <scope>NUCLEOTIDE SEQUENCE</scope>
</reference>
<gene>
    <name evidence="1" type="ORF">METZ01_LOCUS388578</name>
</gene>
<accession>A0A382UN72</accession>
<organism evidence="1">
    <name type="scientific">marine metagenome</name>
    <dbReference type="NCBI Taxonomy" id="408172"/>
    <lineage>
        <taxon>unclassified sequences</taxon>
        <taxon>metagenomes</taxon>
        <taxon>ecological metagenomes</taxon>
    </lineage>
</organism>
<feature type="non-terminal residue" evidence="1">
    <location>
        <position position="31"/>
    </location>
</feature>
<sequence>MVAIALDSGVLSAQSFAGRGFNLQQTELWHS</sequence>
<name>A0A382UN72_9ZZZZ</name>
<evidence type="ECO:0000313" key="1">
    <source>
        <dbReference type="EMBL" id="SVD35724.1"/>
    </source>
</evidence>
<protein>
    <submittedName>
        <fullName evidence="1">Uncharacterized protein</fullName>
    </submittedName>
</protein>
<proteinExistence type="predicted"/>
<dbReference type="EMBL" id="UINC01145535">
    <property type="protein sequence ID" value="SVD35724.1"/>
    <property type="molecule type" value="Genomic_DNA"/>
</dbReference>
<dbReference type="AlphaFoldDB" id="A0A382UN72"/>